<accession>A0A1F6AQ75</accession>
<evidence type="ECO:0000313" key="4">
    <source>
        <dbReference type="Proteomes" id="UP000176609"/>
    </source>
</evidence>
<reference evidence="3 4" key="1">
    <citation type="journal article" date="2016" name="Nat. Commun.">
        <title>Thousands of microbial genomes shed light on interconnected biogeochemical processes in an aquifer system.</title>
        <authorList>
            <person name="Anantharaman K."/>
            <person name="Brown C.T."/>
            <person name="Hug L.A."/>
            <person name="Sharon I."/>
            <person name="Castelle C.J."/>
            <person name="Probst A.J."/>
            <person name="Thomas B.C."/>
            <person name="Singh A."/>
            <person name="Wilkins M.J."/>
            <person name="Karaoz U."/>
            <person name="Brodie E.L."/>
            <person name="Williams K.H."/>
            <person name="Hubbard S.S."/>
            <person name="Banfield J.F."/>
        </authorList>
    </citation>
    <scope>NUCLEOTIDE SEQUENCE [LARGE SCALE GENOMIC DNA]</scope>
</reference>
<dbReference type="EMBL" id="MFJR01000007">
    <property type="protein sequence ID" value="OGG26633.1"/>
    <property type="molecule type" value="Genomic_DNA"/>
</dbReference>
<feature type="chain" id="PRO_5009522986" description="Trimeric autotransporter adhesin YadA-like stalk domain-containing protein" evidence="2">
    <location>
        <begin position="24"/>
        <end position="387"/>
    </location>
</feature>
<evidence type="ECO:0008006" key="5">
    <source>
        <dbReference type="Google" id="ProtNLM"/>
    </source>
</evidence>
<evidence type="ECO:0000313" key="3">
    <source>
        <dbReference type="EMBL" id="OGG26633.1"/>
    </source>
</evidence>
<feature type="region of interest" description="Disordered" evidence="1">
    <location>
        <begin position="198"/>
        <end position="217"/>
    </location>
</feature>
<gene>
    <name evidence="3" type="ORF">A2960_00480</name>
</gene>
<dbReference type="Proteomes" id="UP000176609">
    <property type="component" value="Unassembled WGS sequence"/>
</dbReference>
<protein>
    <recommendedName>
        <fullName evidence="5">Trimeric autotransporter adhesin YadA-like stalk domain-containing protein</fullName>
    </recommendedName>
</protein>
<evidence type="ECO:0000256" key="2">
    <source>
        <dbReference type="SAM" id="SignalP"/>
    </source>
</evidence>
<proteinExistence type="predicted"/>
<evidence type="ECO:0000256" key="1">
    <source>
        <dbReference type="SAM" id="MobiDB-lite"/>
    </source>
</evidence>
<comment type="caution">
    <text evidence="3">The sequence shown here is derived from an EMBL/GenBank/DDBJ whole genome shotgun (WGS) entry which is preliminary data.</text>
</comment>
<organism evidence="3 4">
    <name type="scientific">Candidatus Gottesmanbacteria bacterium RIFCSPLOWO2_01_FULL_39_12b</name>
    <dbReference type="NCBI Taxonomy" id="1798388"/>
    <lineage>
        <taxon>Bacteria</taxon>
        <taxon>Candidatus Gottesmaniibacteriota</taxon>
    </lineage>
</organism>
<feature type="signal peptide" evidence="2">
    <location>
        <begin position="1"/>
        <end position="23"/>
    </location>
</feature>
<sequence>MKKIATFVGAAALLAATLVPAFAAGNSCTNSTTGPSSNNTCSVTNTNTATVNNVNDAIIRNTVTAFSNTGNNSASNNTLGGNVTTGNASLNATVSSVANVNTTNLTVGMGSSSNSGINEITGPFSNNDAFVTNTRTANIWNSNTASVNNVVNATADTGSNRADNNTGPAVVRSGSASLGVNVLNHVNDSLTAVALGSGGTGNNTAGNSTTGPSSNNTATVTNTSDATVNNVNDLIINNIVDVLANTGRNRASNNTLGADITTGNAAAGVGVDNEGNINTTQVAMALGGFSQDASNGVTGPFSNNDTFLTNTNTTLVENWNNKCRSHNAPINCDPTDLGVFNVDNDVADSGSNIADNNTGGGDVIAGWASLWKNLLTHLNDSLTVIGQ</sequence>
<name>A0A1F6AQ75_9BACT</name>
<keyword evidence="2" id="KW-0732">Signal</keyword>
<feature type="compositionally biased region" description="Low complexity" evidence="1">
    <location>
        <begin position="202"/>
        <end position="217"/>
    </location>
</feature>
<dbReference type="AlphaFoldDB" id="A0A1F6AQ75"/>